<name>A0A4Z0YME8_9PEZI</name>
<dbReference type="InterPro" id="IPR002889">
    <property type="entry name" value="WSC_carb-bd"/>
</dbReference>
<protein>
    <recommendedName>
        <fullName evidence="7">WSC domain-containing protein</fullName>
    </recommendedName>
</protein>
<keyword evidence="2" id="KW-0812">Transmembrane</keyword>
<dbReference type="SMART" id="SM00321">
    <property type="entry name" value="WSC"/>
    <property type="match status" value="1"/>
</dbReference>
<dbReference type="AlphaFoldDB" id="A0A4Z0YME8"/>
<sequence>MCGGSSRVSIFSNTNFVGPAPPKTLGTWQYQSCYMEPMSPRALDKLVKADDKMTIETCLEACGNAKYAYAGLEYGRECWCGAELYPDLQDASDPSCAMQCDMTCGGNGMQICGGRGAITIYKNGAKKRHLPERSHIDGLGARKGRVFKIHRIPQ</sequence>
<evidence type="ECO:0000256" key="2">
    <source>
        <dbReference type="ARBA" id="ARBA00022692"/>
    </source>
</evidence>
<evidence type="ECO:0000313" key="8">
    <source>
        <dbReference type="EMBL" id="TGJ79803.1"/>
    </source>
</evidence>
<dbReference type="InterPro" id="IPR051836">
    <property type="entry name" value="Kremen_rcpt"/>
</dbReference>
<evidence type="ECO:0000259" key="7">
    <source>
        <dbReference type="PROSITE" id="PS51212"/>
    </source>
</evidence>
<keyword evidence="4" id="KW-1133">Transmembrane helix</keyword>
<dbReference type="PANTHER" id="PTHR24269">
    <property type="entry name" value="KREMEN PROTEIN"/>
    <property type="match status" value="1"/>
</dbReference>
<evidence type="ECO:0000256" key="5">
    <source>
        <dbReference type="ARBA" id="ARBA00023136"/>
    </source>
</evidence>
<keyword evidence="9" id="KW-1185">Reference proteome</keyword>
<dbReference type="Pfam" id="PF01822">
    <property type="entry name" value="WSC"/>
    <property type="match status" value="1"/>
</dbReference>
<reference evidence="8 9" key="1">
    <citation type="submission" date="2019-03" db="EMBL/GenBank/DDBJ databases">
        <title>Draft genome sequence of Xylaria hypoxylon DSM 108379, a ubiquitous saprotrophic-parasitic fungi on hardwood.</title>
        <authorList>
            <person name="Buettner E."/>
            <person name="Leonhardt S."/>
            <person name="Gebauer A.M."/>
            <person name="Liers C."/>
            <person name="Hofrichter M."/>
            <person name="Kellner H."/>
        </authorList>
    </citation>
    <scope>NUCLEOTIDE SEQUENCE [LARGE SCALE GENOMIC DNA]</scope>
    <source>
        <strain evidence="8 9">DSM 108379</strain>
    </source>
</reference>
<dbReference type="EMBL" id="SKBN01000260">
    <property type="protein sequence ID" value="TGJ79803.1"/>
    <property type="molecule type" value="Genomic_DNA"/>
</dbReference>
<accession>A0A4Z0YME8</accession>
<organism evidence="8 9">
    <name type="scientific">Xylaria hypoxylon</name>
    <dbReference type="NCBI Taxonomy" id="37992"/>
    <lineage>
        <taxon>Eukaryota</taxon>
        <taxon>Fungi</taxon>
        <taxon>Dikarya</taxon>
        <taxon>Ascomycota</taxon>
        <taxon>Pezizomycotina</taxon>
        <taxon>Sordariomycetes</taxon>
        <taxon>Xylariomycetidae</taxon>
        <taxon>Xylariales</taxon>
        <taxon>Xylariaceae</taxon>
        <taxon>Xylaria</taxon>
    </lineage>
</organism>
<proteinExistence type="predicted"/>
<feature type="domain" description="WSC" evidence="7">
    <location>
        <begin position="27"/>
        <end position="124"/>
    </location>
</feature>
<dbReference type="OrthoDB" id="5985073at2759"/>
<comment type="caution">
    <text evidence="8">The sequence shown here is derived from an EMBL/GenBank/DDBJ whole genome shotgun (WGS) entry which is preliminary data.</text>
</comment>
<dbReference type="GO" id="GO:0005886">
    <property type="term" value="C:plasma membrane"/>
    <property type="evidence" value="ECO:0007669"/>
    <property type="project" value="TreeGrafter"/>
</dbReference>
<dbReference type="STRING" id="37992.A0A4Z0YME8"/>
<evidence type="ECO:0000256" key="1">
    <source>
        <dbReference type="ARBA" id="ARBA00004167"/>
    </source>
</evidence>
<evidence type="ECO:0000313" key="9">
    <source>
        <dbReference type="Proteomes" id="UP000297716"/>
    </source>
</evidence>
<gene>
    <name evidence="8" type="ORF">E0Z10_g8959</name>
</gene>
<keyword evidence="5" id="KW-0472">Membrane</keyword>
<evidence type="ECO:0000256" key="4">
    <source>
        <dbReference type="ARBA" id="ARBA00022989"/>
    </source>
</evidence>
<evidence type="ECO:0000256" key="3">
    <source>
        <dbReference type="ARBA" id="ARBA00022729"/>
    </source>
</evidence>
<evidence type="ECO:0000256" key="6">
    <source>
        <dbReference type="ARBA" id="ARBA00023180"/>
    </source>
</evidence>
<dbReference type="Proteomes" id="UP000297716">
    <property type="component" value="Unassembled WGS sequence"/>
</dbReference>
<comment type="subcellular location">
    <subcellularLocation>
        <location evidence="1">Membrane</location>
        <topology evidence="1">Single-pass membrane protein</topology>
    </subcellularLocation>
</comment>
<dbReference type="PANTHER" id="PTHR24269:SF16">
    <property type="entry name" value="PROTEIN SLG1"/>
    <property type="match status" value="1"/>
</dbReference>
<dbReference type="PROSITE" id="PS51212">
    <property type="entry name" value="WSC"/>
    <property type="match status" value="1"/>
</dbReference>
<keyword evidence="6" id="KW-0325">Glycoprotein</keyword>
<keyword evidence="3" id="KW-0732">Signal</keyword>